<dbReference type="AlphaFoldDB" id="A0A9W3A4S3"/>
<evidence type="ECO:0000313" key="2">
    <source>
        <dbReference type="RefSeq" id="XP_055882302.1"/>
    </source>
</evidence>
<evidence type="ECO:0000313" key="1">
    <source>
        <dbReference type="Proteomes" id="UP001165740"/>
    </source>
</evidence>
<dbReference type="RefSeq" id="XP_055882302.1">
    <property type="nucleotide sequence ID" value="XM_056026327.1"/>
</dbReference>
<sequence length="249" mass="27777">MNEKWEKPINCTIKHTVTLSPSSGRATASQGIPFHSGCKAIDVYFPSVINPEASEGGEIIGAVEFQNDYAAFITIRVKTKATDQATKPASSDQDWKTVVNAFKLMPDCHAEMGSQDTFCITRKQFACDLNNVISLRFILQQPSPMWKDFNIHKIKLFKSSGNRKHFALPNWLTESGSSKPRRKELEPGNDLMTKTEMPKVVGVPDIDILSSNLQQMWALAEEAAANQPEQSIGRYEVDGCYDINLLAYT</sequence>
<dbReference type="PANTHER" id="PTHR31239:SF2">
    <property type="entry name" value="NICOLIN-1"/>
    <property type="match status" value="1"/>
</dbReference>
<dbReference type="GeneID" id="106053310"/>
<dbReference type="OrthoDB" id="73161at2759"/>
<reference evidence="2" key="1">
    <citation type="submission" date="2025-08" db="UniProtKB">
        <authorList>
            <consortium name="RefSeq"/>
        </authorList>
    </citation>
    <scope>IDENTIFICATION</scope>
</reference>
<accession>A0A9W3A4S3</accession>
<protein>
    <submittedName>
        <fullName evidence="2">Nicolin-1-like isoform X1</fullName>
    </submittedName>
</protein>
<proteinExistence type="predicted"/>
<organism evidence="1 2">
    <name type="scientific">Biomphalaria glabrata</name>
    <name type="common">Bloodfluke planorb</name>
    <name type="synonym">Freshwater snail</name>
    <dbReference type="NCBI Taxonomy" id="6526"/>
    <lineage>
        <taxon>Eukaryota</taxon>
        <taxon>Metazoa</taxon>
        <taxon>Spiralia</taxon>
        <taxon>Lophotrochozoa</taxon>
        <taxon>Mollusca</taxon>
        <taxon>Gastropoda</taxon>
        <taxon>Heterobranchia</taxon>
        <taxon>Euthyneura</taxon>
        <taxon>Panpulmonata</taxon>
        <taxon>Hygrophila</taxon>
        <taxon>Lymnaeoidea</taxon>
        <taxon>Planorbidae</taxon>
        <taxon>Biomphalaria</taxon>
    </lineage>
</organism>
<dbReference type="PANTHER" id="PTHR31239">
    <property type="entry name" value="NICOLIN 1"/>
    <property type="match status" value="1"/>
</dbReference>
<keyword evidence="1" id="KW-1185">Reference proteome</keyword>
<dbReference type="OMA" id="MWVLTEV"/>
<name>A0A9W3A4S3_BIOGL</name>
<dbReference type="Proteomes" id="UP001165740">
    <property type="component" value="Chromosome 4"/>
</dbReference>
<gene>
    <name evidence="2" type="primary">LOC106053310</name>
</gene>
<dbReference type="InterPro" id="IPR040235">
    <property type="entry name" value="Nicolin-1"/>
</dbReference>
<dbReference type="GO" id="GO:0005654">
    <property type="term" value="C:nucleoplasm"/>
    <property type="evidence" value="ECO:0007669"/>
    <property type="project" value="TreeGrafter"/>
</dbReference>